<dbReference type="InterPro" id="IPR036291">
    <property type="entry name" value="NAD(P)-bd_dom_sf"/>
</dbReference>
<name>A0A1X1ELN4_PANCY</name>
<dbReference type="STRING" id="55209.HA50_24130"/>
<dbReference type="Pfam" id="PF00106">
    <property type="entry name" value="adh_short"/>
    <property type="match status" value="1"/>
</dbReference>
<dbReference type="OrthoDB" id="109589at2"/>
<dbReference type="GO" id="GO:0016491">
    <property type="term" value="F:oxidoreductase activity"/>
    <property type="evidence" value="ECO:0007669"/>
    <property type="project" value="UniProtKB-KW"/>
</dbReference>
<organism evidence="2 3">
    <name type="scientific">Pantoea cypripedii</name>
    <name type="common">Pectobacterium cypripedii</name>
    <name type="synonym">Erwinia cypripedii</name>
    <dbReference type="NCBI Taxonomy" id="55209"/>
    <lineage>
        <taxon>Bacteria</taxon>
        <taxon>Pseudomonadati</taxon>
        <taxon>Pseudomonadota</taxon>
        <taxon>Gammaproteobacteria</taxon>
        <taxon>Enterobacterales</taxon>
        <taxon>Erwiniaceae</taxon>
        <taxon>Pantoea</taxon>
    </lineage>
</organism>
<evidence type="ECO:0000313" key="3">
    <source>
        <dbReference type="Proteomes" id="UP000193749"/>
    </source>
</evidence>
<dbReference type="PRINTS" id="PR00081">
    <property type="entry name" value="GDHRDH"/>
</dbReference>
<proteinExistence type="predicted"/>
<keyword evidence="1" id="KW-0560">Oxidoreductase</keyword>
<dbReference type="Gene3D" id="3.40.50.720">
    <property type="entry name" value="NAD(P)-binding Rossmann-like Domain"/>
    <property type="match status" value="1"/>
</dbReference>
<dbReference type="PANTHER" id="PTHR47534">
    <property type="entry name" value="YALI0E05731P"/>
    <property type="match status" value="1"/>
</dbReference>
<keyword evidence="3" id="KW-1185">Reference proteome</keyword>
<dbReference type="EMBL" id="MLJI01000002">
    <property type="protein sequence ID" value="ORM89694.1"/>
    <property type="molecule type" value="Genomic_DNA"/>
</dbReference>
<protein>
    <submittedName>
        <fullName evidence="2">Oxidoreductase</fullName>
    </submittedName>
</protein>
<dbReference type="PANTHER" id="PTHR47534:SF3">
    <property type="entry name" value="ALCOHOL DEHYDROGENASE-LIKE C-TERMINAL DOMAIN-CONTAINING PROTEIN"/>
    <property type="match status" value="1"/>
</dbReference>
<gene>
    <name evidence="2" type="ORF">HA50_24130</name>
</gene>
<dbReference type="InterPro" id="IPR052228">
    <property type="entry name" value="Sec_Metab_Biosynth_Oxidored"/>
</dbReference>
<evidence type="ECO:0000256" key="1">
    <source>
        <dbReference type="ARBA" id="ARBA00023002"/>
    </source>
</evidence>
<comment type="caution">
    <text evidence="2">The sequence shown here is derived from an EMBL/GenBank/DDBJ whole genome shotgun (WGS) entry which is preliminary data.</text>
</comment>
<dbReference type="Proteomes" id="UP000193749">
    <property type="component" value="Unassembled WGS sequence"/>
</dbReference>
<dbReference type="InterPro" id="IPR002347">
    <property type="entry name" value="SDR_fam"/>
</dbReference>
<reference evidence="2 3" key="1">
    <citation type="journal article" date="2017" name="Antonie Van Leeuwenhoek">
        <title>Phylogenomic resolution of the bacterial genus Pantoea and its relationship with Erwinia and Tatumella.</title>
        <authorList>
            <person name="Palmer M."/>
            <person name="Steenkamp E.T."/>
            <person name="Coetzee M.P."/>
            <person name="Chan W.Y."/>
            <person name="van Zyl E."/>
            <person name="De Maayer P."/>
            <person name="Coutinho T.A."/>
            <person name="Blom J."/>
            <person name="Smits T.H."/>
            <person name="Duffy B."/>
            <person name="Venter S.N."/>
        </authorList>
    </citation>
    <scope>NUCLEOTIDE SEQUENCE [LARGE SCALE GENOMIC DNA]</scope>
    <source>
        <strain evidence="2 3">LMG 2657</strain>
    </source>
</reference>
<dbReference type="AlphaFoldDB" id="A0A1X1ELN4"/>
<evidence type="ECO:0000313" key="2">
    <source>
        <dbReference type="EMBL" id="ORM89694.1"/>
    </source>
</evidence>
<dbReference type="SUPFAM" id="SSF51735">
    <property type="entry name" value="NAD(P)-binding Rossmann-fold domains"/>
    <property type="match status" value="1"/>
</dbReference>
<sequence>MIKDANFPKISYGSPHDLQGKTVVIVGGTGGIGRALSRYFAANKASVIVVGQTFRDAGIGGITFLQADLSRMTEAKRVAGLLPAPAIDMLIFTSGIFAAPKRQETAEGLERDMAVSYLSRQVMLRELATQLGSANTTKTRVFVMGYPGSGKPGTLGDLNAETNYRPMEVHMNTVAGNEMMVLDGAQRYPNLSIFGLNPGFVKTNIRANFLGGNKLFFNALETVIGWLTPTAEQYARSITPLLLSPQLDLHNGTLFDRKGRAIHPSKGISDPQHMQAFIQQSSSLIGRVLD</sequence>
<accession>A0A1X1ELN4</accession>